<reference evidence="1 2" key="1">
    <citation type="submission" date="2013-09" db="EMBL/GenBank/DDBJ databases">
        <title>High correlation between genotypes and phenotypes of environmental bacteria Comamonas testosteroni strains.</title>
        <authorList>
            <person name="Liu L."/>
            <person name="Zhu W."/>
            <person name="Xia X."/>
            <person name="Xu B."/>
            <person name="Luo M."/>
            <person name="Wang G."/>
        </authorList>
    </citation>
    <scope>NUCLEOTIDE SEQUENCE [LARGE SCALE GENOMIC DNA]</scope>
    <source>
        <strain evidence="1 2">JL14</strain>
    </source>
</reference>
<dbReference type="EMBL" id="AWTN01000094">
    <property type="protein sequence ID" value="KGG90996.1"/>
    <property type="molecule type" value="Genomic_DNA"/>
</dbReference>
<evidence type="ECO:0000313" key="2">
    <source>
        <dbReference type="Proteomes" id="UP000029567"/>
    </source>
</evidence>
<sequence>MDAKELLDQIEAYKEKHPRVRYVPEVYAAMVAKLADQLTAEQLADMVALGALIKSRCSVLVPVYKFDEIPDHILGRGRPVT</sequence>
<evidence type="ECO:0000313" key="1">
    <source>
        <dbReference type="EMBL" id="KGG90996.1"/>
    </source>
</evidence>
<dbReference type="RefSeq" id="WP_052088250.1">
    <property type="nucleotide sequence ID" value="NZ_AWTN01000094.1"/>
</dbReference>
<protein>
    <submittedName>
        <fullName evidence="1">Uncharacterized protein</fullName>
    </submittedName>
</protein>
<dbReference type="AlphaFoldDB" id="A0A0E3BJM6"/>
<organism evidence="1 2">
    <name type="scientific">Comamonas thiooxydans</name>
    <dbReference type="NCBI Taxonomy" id="363952"/>
    <lineage>
        <taxon>Bacteria</taxon>
        <taxon>Pseudomonadati</taxon>
        <taxon>Pseudomonadota</taxon>
        <taxon>Betaproteobacteria</taxon>
        <taxon>Burkholderiales</taxon>
        <taxon>Comamonadaceae</taxon>
        <taxon>Comamonas</taxon>
    </lineage>
</organism>
<proteinExistence type="predicted"/>
<gene>
    <name evidence="1" type="ORF">P245_14560</name>
</gene>
<accession>A0A0E3BJM6</accession>
<comment type="caution">
    <text evidence="1">The sequence shown here is derived from an EMBL/GenBank/DDBJ whole genome shotgun (WGS) entry which is preliminary data.</text>
</comment>
<name>A0A0E3BJM6_9BURK</name>
<dbReference type="Proteomes" id="UP000029567">
    <property type="component" value="Unassembled WGS sequence"/>
</dbReference>